<feature type="compositionally biased region" description="Acidic residues" evidence="1">
    <location>
        <begin position="913"/>
        <end position="925"/>
    </location>
</feature>
<evidence type="ECO:0000256" key="1">
    <source>
        <dbReference type="SAM" id="MobiDB-lite"/>
    </source>
</evidence>
<dbReference type="InterPro" id="IPR040521">
    <property type="entry name" value="KDZ"/>
</dbReference>
<protein>
    <recommendedName>
        <fullName evidence="2">CxC2-like cysteine cluster KDZ transposase-associated domain-containing protein</fullName>
    </recommendedName>
</protein>
<dbReference type="Pfam" id="PF18758">
    <property type="entry name" value="KDZ"/>
    <property type="match status" value="2"/>
</dbReference>
<evidence type="ECO:0000313" key="3">
    <source>
        <dbReference type="EMBL" id="KJA15109.1"/>
    </source>
</evidence>
<name>A0A0D2N7M8_HYPSF</name>
<dbReference type="EMBL" id="KN817654">
    <property type="protein sequence ID" value="KJA15109.1"/>
    <property type="molecule type" value="Genomic_DNA"/>
</dbReference>
<dbReference type="Pfam" id="PF18803">
    <property type="entry name" value="CxC2"/>
    <property type="match status" value="1"/>
</dbReference>
<sequence>MSNRPNKRSRSQYGGSYHDRIPLDEDFEVVQARTASLTSRHTAVDSERSTLPSAWTRGDSWAPEESHEFSLDPDSGRYNKALYANVEDVMGDIFIFKAKKKRSKASVCVRDGRGDFSRDTQCPDCISRGSKEITVAKYRCQDCFLPDLTCGRCFIRRHQLNPFHNVEVRPTVSNSPLVCLPRDLQLLRRRLYPASQNQVRTCVTFSLLKLLHLFSLMGKVSTHDMYRSIERLSNNTGIQMPRSRYRPTMRCLTQWRHLKSLKRGGRGHDPMGASGTHNGELAIICPSCPRPGINLPEDWADAPAEKQFLYATLVCMDANFRLKNHLVSNFSTDPGLGNGMAYMTPREPYEAYVLSQADAEDISTCVGFQALAKATTQNTRGLRYTGVSGALPLIPKFHEPAHLEKFHEQYSFNLAEGVGLSDGECPERLWGSHNPLAGSTRTMGPGTREDVLDDNFGHWNWLKYSTMVSTFKVHMYAINSPTAIGISEDEVQKQLDQEEAAILKEMGRVPLHQTSASSFLTMGLELEESKRRLKAFAVEQSKVPKSLRTSALQDQRKIFKEKLRNWEALQPIYMPGLLQIQTNLGHNPMALWSSSPNPEDVDLWLPSTISSTAATCACLPGLPQMELRLRTAQCSSSLQGLRQALRVKTRMVHFKNKNVRGQREGTRSRAIIDRVHLRAIRFVQKYRVAREAKLTLEGPGDWEKTYCELRNKDIRGFATAKPKKNIARRGIWEDGHAPPIPDPMEIDGEADETEEESEPDLDAATEGVPTTRKKRKKGTGETRKEFSWIWQTTPLSLDATEEDNILRAEWARSRARVRRASEEVTLLREEMRRVLESLKWKADWWDKKANARGDVGLTLKEGIRAYALEQATLQRDLAASFEHLWKTPLHDIKNVLQTLNTSEFNCDNPCENADADDDGDDDDDGNNSCDEIPVDDYDVI</sequence>
<feature type="compositionally biased region" description="Acidic residues" evidence="1">
    <location>
        <begin position="744"/>
        <end position="763"/>
    </location>
</feature>
<feature type="domain" description="CxC2-like cysteine cluster KDZ transposase-associated" evidence="2">
    <location>
        <begin position="163"/>
        <end position="237"/>
    </location>
</feature>
<dbReference type="AlphaFoldDB" id="A0A0D2N7M8"/>
<dbReference type="OMA" id="WAKSHAR"/>
<feature type="region of interest" description="Disordered" evidence="1">
    <location>
        <begin position="910"/>
        <end position="940"/>
    </location>
</feature>
<dbReference type="OrthoDB" id="2682806at2759"/>
<feature type="region of interest" description="Disordered" evidence="1">
    <location>
        <begin position="41"/>
        <end position="69"/>
    </location>
</feature>
<reference evidence="4" key="1">
    <citation type="submission" date="2014-04" db="EMBL/GenBank/DDBJ databases">
        <title>Evolutionary Origins and Diversification of the Mycorrhizal Mutualists.</title>
        <authorList>
            <consortium name="DOE Joint Genome Institute"/>
            <consortium name="Mycorrhizal Genomics Consortium"/>
            <person name="Kohler A."/>
            <person name="Kuo A."/>
            <person name="Nagy L.G."/>
            <person name="Floudas D."/>
            <person name="Copeland A."/>
            <person name="Barry K.W."/>
            <person name="Cichocki N."/>
            <person name="Veneault-Fourrey C."/>
            <person name="LaButti K."/>
            <person name="Lindquist E.A."/>
            <person name="Lipzen A."/>
            <person name="Lundell T."/>
            <person name="Morin E."/>
            <person name="Murat C."/>
            <person name="Riley R."/>
            <person name="Ohm R."/>
            <person name="Sun H."/>
            <person name="Tunlid A."/>
            <person name="Henrissat B."/>
            <person name="Grigoriev I.V."/>
            <person name="Hibbett D.S."/>
            <person name="Martin F."/>
        </authorList>
    </citation>
    <scope>NUCLEOTIDE SEQUENCE [LARGE SCALE GENOMIC DNA]</scope>
    <source>
        <strain evidence="4">FD-334 SS-4</strain>
    </source>
</reference>
<accession>A0A0D2N7M8</accession>
<gene>
    <name evidence="3" type="ORF">HYPSUDRAFT_149600</name>
</gene>
<organism evidence="3 4">
    <name type="scientific">Hypholoma sublateritium (strain FD-334 SS-4)</name>
    <dbReference type="NCBI Taxonomy" id="945553"/>
    <lineage>
        <taxon>Eukaryota</taxon>
        <taxon>Fungi</taxon>
        <taxon>Dikarya</taxon>
        <taxon>Basidiomycota</taxon>
        <taxon>Agaricomycotina</taxon>
        <taxon>Agaricomycetes</taxon>
        <taxon>Agaricomycetidae</taxon>
        <taxon>Agaricales</taxon>
        <taxon>Agaricineae</taxon>
        <taxon>Strophariaceae</taxon>
        <taxon>Hypholoma</taxon>
    </lineage>
</organism>
<proteinExistence type="predicted"/>
<evidence type="ECO:0000313" key="4">
    <source>
        <dbReference type="Proteomes" id="UP000054270"/>
    </source>
</evidence>
<dbReference type="InterPro" id="IPR041457">
    <property type="entry name" value="CxC2_KDZ-assoc"/>
</dbReference>
<dbReference type="Proteomes" id="UP000054270">
    <property type="component" value="Unassembled WGS sequence"/>
</dbReference>
<keyword evidence="4" id="KW-1185">Reference proteome</keyword>
<feature type="region of interest" description="Disordered" evidence="1">
    <location>
        <begin position="732"/>
        <end position="779"/>
    </location>
</feature>
<dbReference type="STRING" id="945553.A0A0D2N7M8"/>
<evidence type="ECO:0000259" key="2">
    <source>
        <dbReference type="Pfam" id="PF18803"/>
    </source>
</evidence>